<feature type="region of interest" description="Disordered" evidence="1">
    <location>
        <begin position="103"/>
        <end position="214"/>
    </location>
</feature>
<evidence type="ECO:0000256" key="1">
    <source>
        <dbReference type="SAM" id="MobiDB-lite"/>
    </source>
</evidence>
<feature type="compositionally biased region" description="Polar residues" evidence="1">
    <location>
        <begin position="135"/>
        <end position="147"/>
    </location>
</feature>
<evidence type="ECO:0000313" key="3">
    <source>
        <dbReference type="Proteomes" id="UP001219297"/>
    </source>
</evidence>
<reference evidence="2 3" key="1">
    <citation type="submission" date="2023-02" db="EMBL/GenBank/DDBJ databases">
        <title>Defining the Infant Male Urobiome and Moving Towards Mechanisms in Urobiome Research.</title>
        <authorList>
            <person name="Reasoner S."/>
            <person name="Flores V."/>
            <person name="Van Horn G."/>
            <person name="Morales G."/>
            <person name="Peard L."/>
            <person name="Abelson B."/>
            <person name="Manuel C."/>
            <person name="Lee J."/>
            <person name="Baker B."/>
            <person name="Williams T."/>
            <person name="Schmitz J."/>
            <person name="Clayton D."/>
            <person name="Hadjifrangiskou M."/>
        </authorList>
    </citation>
    <scope>NUCLEOTIDE SEQUENCE [LARGE SCALE GENOMIC DNA]</scope>
    <source>
        <strain evidence="2 3">AS1053</strain>
    </source>
</reference>
<dbReference type="Pfam" id="PF20060">
    <property type="entry name" value="DUF6459"/>
    <property type="match status" value="1"/>
</dbReference>
<protein>
    <submittedName>
        <fullName evidence="2">Rv3235 family protein</fullName>
    </submittedName>
</protein>
<sequence>MSTAPHTENTPGATETTAPAHPEPPPISSAAGQDLPSPEEVTSESQSGSTPHHEPEEPETIRVSRLPPAPPPVYAQPEINEIVSAFDQVQLAEVTQYRAVTRHPPFPHVPHEEDTCVAENAPPGTAESEEISATPRDSQPAPNAGSTNAHPPNAHPPNAHPPNANSTDADPTDGVPPGHGIVRVDTSEPTTDVEATDSGSNTTSPAATPGKPELHQWNRLALSATPYRDIWREEMATLDDPLPPGIRPPHRFAAGMITYSIEVLLGHRAPGYVRPHLIPEVFAALVRRAGLAMRIKGKAPWLGDLRISTLKITHPRRRVAEVIACVCSGERNHAVAMRLEFLRGRWIVVALEIG</sequence>
<name>A0ABT5V4C4_9ACTO</name>
<feature type="compositionally biased region" description="Low complexity" evidence="1">
    <location>
        <begin position="7"/>
        <end position="20"/>
    </location>
</feature>
<organism evidence="2 3">
    <name type="scientific">Actinotignum sanguinis</name>
    <dbReference type="NCBI Taxonomy" id="1445614"/>
    <lineage>
        <taxon>Bacteria</taxon>
        <taxon>Bacillati</taxon>
        <taxon>Actinomycetota</taxon>
        <taxon>Actinomycetes</taxon>
        <taxon>Actinomycetales</taxon>
        <taxon>Actinomycetaceae</taxon>
        <taxon>Actinotignum</taxon>
    </lineage>
</organism>
<feature type="compositionally biased region" description="Basic and acidic residues" evidence="1">
    <location>
        <begin position="51"/>
        <end position="62"/>
    </location>
</feature>
<proteinExistence type="predicted"/>
<feature type="region of interest" description="Disordered" evidence="1">
    <location>
        <begin position="1"/>
        <end position="75"/>
    </location>
</feature>
<dbReference type="GeneID" id="83608803"/>
<keyword evidence="3" id="KW-1185">Reference proteome</keyword>
<dbReference type="EMBL" id="JARBHI010000003">
    <property type="protein sequence ID" value="MDE1655824.1"/>
    <property type="molecule type" value="Genomic_DNA"/>
</dbReference>
<gene>
    <name evidence="2" type="ORF">PWJ81_01910</name>
</gene>
<feature type="compositionally biased region" description="Polar residues" evidence="1">
    <location>
        <begin position="197"/>
        <end position="206"/>
    </location>
</feature>
<accession>A0ABT5V4C4</accession>
<dbReference type="RefSeq" id="WP_274732400.1">
    <property type="nucleotide sequence ID" value="NZ_CAMXYX010000001.1"/>
</dbReference>
<comment type="caution">
    <text evidence="2">The sequence shown here is derived from an EMBL/GenBank/DDBJ whole genome shotgun (WGS) entry which is preliminary data.</text>
</comment>
<evidence type="ECO:0000313" key="2">
    <source>
        <dbReference type="EMBL" id="MDE1655824.1"/>
    </source>
</evidence>
<dbReference type="InterPro" id="IPR045596">
    <property type="entry name" value="DUF6459"/>
</dbReference>
<dbReference type="Proteomes" id="UP001219297">
    <property type="component" value="Unassembled WGS sequence"/>
</dbReference>